<name>A0A437PE52_9HYPH</name>
<proteinExistence type="predicted"/>
<evidence type="ECO:0000313" key="2">
    <source>
        <dbReference type="EMBL" id="RVU20537.1"/>
    </source>
</evidence>
<dbReference type="OrthoDB" id="9774625at2"/>
<dbReference type="Gene3D" id="3.40.50.2000">
    <property type="entry name" value="Glycogen Phosphorylase B"/>
    <property type="match status" value="1"/>
</dbReference>
<gene>
    <name evidence="2" type="ORF">EOE48_04085</name>
</gene>
<comment type="caution">
    <text evidence="2">The sequence shown here is derived from an EMBL/GenBank/DDBJ whole genome shotgun (WGS) entry which is preliminary data.</text>
</comment>
<organism evidence="2 3">
    <name type="scientific">Methylobacterium oryzihabitans</name>
    <dbReference type="NCBI Taxonomy" id="2499852"/>
    <lineage>
        <taxon>Bacteria</taxon>
        <taxon>Pseudomonadati</taxon>
        <taxon>Pseudomonadota</taxon>
        <taxon>Alphaproteobacteria</taxon>
        <taxon>Hyphomicrobiales</taxon>
        <taxon>Methylobacteriaceae</taxon>
        <taxon>Methylobacterium</taxon>
    </lineage>
</organism>
<dbReference type="SUPFAM" id="SSF53756">
    <property type="entry name" value="UDP-Glycosyltransferase/glycogen phosphorylase"/>
    <property type="match status" value="1"/>
</dbReference>
<dbReference type="AlphaFoldDB" id="A0A437PE52"/>
<protein>
    <recommendedName>
        <fullName evidence="1">Spore protein YkvP/CgeB glycosyl transferase-like domain-containing protein</fullName>
    </recommendedName>
</protein>
<reference evidence="2 3" key="1">
    <citation type="submission" date="2019-01" db="EMBL/GenBank/DDBJ databases">
        <authorList>
            <person name="Chen W.-M."/>
        </authorList>
    </citation>
    <scope>NUCLEOTIDE SEQUENCE [LARGE SCALE GENOMIC DNA]</scope>
    <source>
        <strain evidence="2 3">TER-1</strain>
    </source>
</reference>
<dbReference type="Proteomes" id="UP000286997">
    <property type="component" value="Unassembled WGS sequence"/>
</dbReference>
<dbReference type="Pfam" id="PF13524">
    <property type="entry name" value="Glyco_trans_1_2"/>
    <property type="match status" value="1"/>
</dbReference>
<sequence length="370" mass="39142">MKLSFYGSSLLSSYWNGAATYYRGLLRDLAGRGYEITFYEPDAFDRQSHRDIDPPDWAAVSVYPATPEAMRAVVAEAAGADVVVKASGVGVFDDELLAGLAAAADPAAVTIFWDVDAPATLAELRADPGHPTHRVLPGLDLVLTYGGGPPVVAAYEGFGARACIPIYNALDPATHHPVPPDPRFSADLAFLGNRLPDREARVDTFFLDAARHLPERAFLIGGSGWESKAMPGNVRHLGHVSTREHNAFNATPLAVLNIARDSMAAVGFSPATRVFEAAGAGACLVTDAWEGLDLFLKEGEEVLVARDGHDVAGHLAALTPERARAVGAAARARIIAEHTYAHRGAGVDAILRDAVARKRAGQAAPARSVA</sequence>
<evidence type="ECO:0000259" key="1">
    <source>
        <dbReference type="Pfam" id="PF13524"/>
    </source>
</evidence>
<evidence type="ECO:0000313" key="3">
    <source>
        <dbReference type="Proteomes" id="UP000286997"/>
    </source>
</evidence>
<dbReference type="InterPro" id="IPR055259">
    <property type="entry name" value="YkvP/CgeB_Glyco_trans-like"/>
</dbReference>
<accession>A0A437PE52</accession>
<feature type="domain" description="Spore protein YkvP/CgeB glycosyl transferase-like" evidence="1">
    <location>
        <begin position="204"/>
        <end position="344"/>
    </location>
</feature>
<dbReference type="EMBL" id="SACP01000003">
    <property type="protein sequence ID" value="RVU20537.1"/>
    <property type="molecule type" value="Genomic_DNA"/>
</dbReference>
<keyword evidence="3" id="KW-1185">Reference proteome</keyword>
<dbReference type="RefSeq" id="WP_127727512.1">
    <property type="nucleotide sequence ID" value="NZ_SACP01000003.1"/>
</dbReference>